<dbReference type="AlphaFoldDB" id="X1B407"/>
<protein>
    <recommendedName>
        <fullName evidence="1">Fumarate lyase N-terminal domain-containing protein</fullName>
    </recommendedName>
</protein>
<dbReference type="InterPro" id="IPR022761">
    <property type="entry name" value="Fumarate_lyase_N"/>
</dbReference>
<gene>
    <name evidence="2" type="ORF">S01H4_23047</name>
</gene>
<dbReference type="FunFam" id="1.10.275.10:FF:000001">
    <property type="entry name" value="Fumarate hydratase, mitochondrial"/>
    <property type="match status" value="1"/>
</dbReference>
<dbReference type="Pfam" id="PF00206">
    <property type="entry name" value="Lyase_1"/>
    <property type="match status" value="1"/>
</dbReference>
<dbReference type="Gene3D" id="1.10.275.10">
    <property type="entry name" value="Fumarase/aspartase (N-terminal domain)"/>
    <property type="match status" value="1"/>
</dbReference>
<dbReference type="InterPro" id="IPR051546">
    <property type="entry name" value="Aspartate_Ammonia-Lyase"/>
</dbReference>
<dbReference type="GO" id="GO:0006531">
    <property type="term" value="P:aspartate metabolic process"/>
    <property type="evidence" value="ECO:0007669"/>
    <property type="project" value="TreeGrafter"/>
</dbReference>
<dbReference type="InterPro" id="IPR008948">
    <property type="entry name" value="L-Aspartase-like"/>
</dbReference>
<dbReference type="PANTHER" id="PTHR42696:SF2">
    <property type="entry name" value="ASPARTATE AMMONIA-LYASE"/>
    <property type="match status" value="1"/>
</dbReference>
<evidence type="ECO:0000259" key="1">
    <source>
        <dbReference type="Pfam" id="PF00206"/>
    </source>
</evidence>
<sequence>MSGEGFREESDLLGTRMVPKDAYWGIQTLRAQENFDVSRVNLSKYSTLIQSLAMVKKACALANEDLGHFKPKFSKAIIQACDEIVAGELEDQFVVDMLQGGAGTSTNMCMNEVIASRANEILGEDSSIKSPQILLRFVAMTRSNPDAWTNSSLF</sequence>
<dbReference type="PANTHER" id="PTHR42696">
    <property type="entry name" value="ASPARTATE AMMONIA-LYASE"/>
    <property type="match status" value="1"/>
</dbReference>
<organism evidence="2">
    <name type="scientific">marine sediment metagenome</name>
    <dbReference type="NCBI Taxonomy" id="412755"/>
    <lineage>
        <taxon>unclassified sequences</taxon>
        <taxon>metagenomes</taxon>
        <taxon>ecological metagenomes</taxon>
    </lineage>
</organism>
<dbReference type="InterPro" id="IPR024083">
    <property type="entry name" value="Fumarase/histidase_N"/>
</dbReference>
<feature type="domain" description="Fumarate lyase N-terminal" evidence="1">
    <location>
        <begin position="15"/>
        <end position="144"/>
    </location>
</feature>
<comment type="caution">
    <text evidence="2">The sequence shown here is derived from an EMBL/GenBank/DDBJ whole genome shotgun (WGS) entry which is preliminary data.</text>
</comment>
<evidence type="ECO:0000313" key="2">
    <source>
        <dbReference type="EMBL" id="GAG89790.1"/>
    </source>
</evidence>
<dbReference type="GO" id="GO:0005829">
    <property type="term" value="C:cytosol"/>
    <property type="evidence" value="ECO:0007669"/>
    <property type="project" value="TreeGrafter"/>
</dbReference>
<name>X1B407_9ZZZZ</name>
<dbReference type="SUPFAM" id="SSF48557">
    <property type="entry name" value="L-aspartase-like"/>
    <property type="match status" value="1"/>
</dbReference>
<proteinExistence type="predicted"/>
<accession>X1B407</accession>
<dbReference type="EMBL" id="BART01010643">
    <property type="protein sequence ID" value="GAG89790.1"/>
    <property type="molecule type" value="Genomic_DNA"/>
</dbReference>
<dbReference type="GO" id="GO:0008797">
    <property type="term" value="F:aspartate ammonia-lyase activity"/>
    <property type="evidence" value="ECO:0007669"/>
    <property type="project" value="TreeGrafter"/>
</dbReference>
<reference evidence="2" key="1">
    <citation type="journal article" date="2014" name="Front. Microbiol.">
        <title>High frequency of phylogenetically diverse reductive dehalogenase-homologous genes in deep subseafloor sedimentary metagenomes.</title>
        <authorList>
            <person name="Kawai M."/>
            <person name="Futagami T."/>
            <person name="Toyoda A."/>
            <person name="Takaki Y."/>
            <person name="Nishi S."/>
            <person name="Hori S."/>
            <person name="Arai W."/>
            <person name="Tsubouchi T."/>
            <person name="Morono Y."/>
            <person name="Uchiyama I."/>
            <person name="Ito T."/>
            <person name="Fujiyama A."/>
            <person name="Inagaki F."/>
            <person name="Takami H."/>
        </authorList>
    </citation>
    <scope>NUCLEOTIDE SEQUENCE</scope>
    <source>
        <strain evidence="2">Expedition CK06-06</strain>
    </source>
</reference>